<dbReference type="Proteomes" id="UP000306378">
    <property type="component" value="Unassembled WGS sequence"/>
</dbReference>
<accession>A0A5R8NVK9</accession>
<protein>
    <submittedName>
        <fullName evidence="2">Alpha/beta fold hydrolase</fullName>
    </submittedName>
</protein>
<dbReference type="InterPro" id="IPR053145">
    <property type="entry name" value="AB_hydrolase_Est10"/>
</dbReference>
<dbReference type="AlphaFoldDB" id="A0A5R8NVK9"/>
<dbReference type="InterPro" id="IPR029058">
    <property type="entry name" value="AB_hydrolase_fold"/>
</dbReference>
<dbReference type="SUPFAM" id="SSF53474">
    <property type="entry name" value="alpha/beta-Hydrolases"/>
    <property type="match status" value="1"/>
</dbReference>
<reference evidence="2 3" key="1">
    <citation type="submission" date="2019-05" db="EMBL/GenBank/DDBJ databases">
        <title>Genomes sequences of two Nocardia cyriacigeorgica environmental isolates, type strains Nocardia asteroides ATCC 19247 and Nocardia cyriacigeorgica DSM 44484.</title>
        <authorList>
            <person name="Vautrin F."/>
            <person name="Bergeron E."/>
            <person name="Dubost A."/>
            <person name="Abrouk D."/>
            <person name="Rodriguez Nava V."/>
            <person name="Pujic P."/>
        </authorList>
    </citation>
    <scope>NUCLEOTIDE SEQUENCE [LARGE SCALE GENOMIC DNA]</scope>
    <source>
        <strain evidence="2 3">EML 446</strain>
    </source>
</reference>
<name>A0A5R8NVK9_9NOCA</name>
<gene>
    <name evidence="2" type="ORF">FEK34_07370</name>
</gene>
<dbReference type="PANTHER" id="PTHR43265">
    <property type="entry name" value="ESTERASE ESTD"/>
    <property type="match status" value="1"/>
</dbReference>
<feature type="domain" description="Xaa-Pro dipeptidyl-peptidase-like" evidence="1">
    <location>
        <begin position="159"/>
        <end position="396"/>
    </location>
</feature>
<proteinExistence type="predicted"/>
<dbReference type="PANTHER" id="PTHR43265:SF1">
    <property type="entry name" value="ESTERASE ESTD"/>
    <property type="match status" value="1"/>
</dbReference>
<dbReference type="Gene3D" id="3.40.50.1820">
    <property type="entry name" value="alpha/beta hydrolase"/>
    <property type="match status" value="1"/>
</dbReference>
<evidence type="ECO:0000259" key="1">
    <source>
        <dbReference type="Pfam" id="PF02129"/>
    </source>
</evidence>
<dbReference type="GO" id="GO:0052689">
    <property type="term" value="F:carboxylic ester hydrolase activity"/>
    <property type="evidence" value="ECO:0007669"/>
    <property type="project" value="TreeGrafter"/>
</dbReference>
<evidence type="ECO:0000313" key="2">
    <source>
        <dbReference type="EMBL" id="TLF79642.1"/>
    </source>
</evidence>
<sequence>MAVLVLSVVAAMFVAGCSEDSGSGSDPGSSVENPVLGDWHGKIDVPGQPLEVGVNFSAVDSATIDIPSQGVADAPLSAVTAKADQVEFTIPDIPGDPTFHGRLDSAAGQITGDFTQSGQTFKLVMDRGAIAAAARPQEPKPPFPYVSEDVTYSNGDITIAGTLTKPDGEGPFPAVLMLTGSGPQDRNEELFGHKPFLLIADTLTRAGYAVLRTDDRGVGGTSGNLDQATYDDLAGDAAAGVDYLRSRGDIDPARVGLFGHSEGGYLAPLVASKPDSGVAFAILMAGPSVPGGDVLIEQNRALFAAGGASPEETDAQVDYITALADAMRAGDLDKARQVAREHNETLPEGQRMTDEQIDALLTPSMTSFMSYDPAPALSALRVPVLAFFGEKDLQVLPSQNEQPMRDLLAGNPDATVHTFPGLNHLMQPAGTGLPSEYSTIETTIAPEVLDYVQDWLIQRVPAK</sequence>
<dbReference type="InterPro" id="IPR000383">
    <property type="entry name" value="Xaa-Pro-like_dom"/>
</dbReference>
<dbReference type="Pfam" id="PF02129">
    <property type="entry name" value="Peptidase_S15"/>
    <property type="match status" value="1"/>
</dbReference>
<comment type="caution">
    <text evidence="2">The sequence shown here is derived from an EMBL/GenBank/DDBJ whole genome shotgun (WGS) entry which is preliminary data.</text>
</comment>
<organism evidence="2 3">
    <name type="scientific">Nocardia cyriacigeorgica</name>
    <dbReference type="NCBI Taxonomy" id="135487"/>
    <lineage>
        <taxon>Bacteria</taxon>
        <taxon>Bacillati</taxon>
        <taxon>Actinomycetota</taxon>
        <taxon>Actinomycetes</taxon>
        <taxon>Mycobacteriales</taxon>
        <taxon>Nocardiaceae</taxon>
        <taxon>Nocardia</taxon>
    </lineage>
</organism>
<evidence type="ECO:0000313" key="3">
    <source>
        <dbReference type="Proteomes" id="UP000306378"/>
    </source>
</evidence>
<keyword evidence="2" id="KW-0378">Hydrolase</keyword>
<dbReference type="EMBL" id="VBUT01000003">
    <property type="protein sequence ID" value="TLF79642.1"/>
    <property type="molecule type" value="Genomic_DNA"/>
</dbReference>